<accession>A0ABP7BM67</accession>
<dbReference type="InterPro" id="IPR043504">
    <property type="entry name" value="Peptidase_S1_PA_chymotrypsin"/>
</dbReference>
<comment type="subcellular location">
    <subcellularLocation>
        <location evidence="1">Secreted</location>
    </subcellularLocation>
</comment>
<feature type="region of interest" description="Disordered" evidence="4">
    <location>
        <begin position="122"/>
        <end position="143"/>
    </location>
</feature>
<dbReference type="InterPro" id="IPR055372">
    <property type="entry name" value="CBM96"/>
</dbReference>
<protein>
    <recommendedName>
        <fullName evidence="5">Carbohydrate-binding module family 96 domain-containing protein</fullName>
    </recommendedName>
</protein>
<reference evidence="7" key="1">
    <citation type="journal article" date="2019" name="Int. J. Syst. Evol. Microbiol.">
        <title>The Global Catalogue of Microorganisms (GCM) 10K type strain sequencing project: providing services to taxonomists for standard genome sequencing and annotation.</title>
        <authorList>
            <consortium name="The Broad Institute Genomics Platform"/>
            <consortium name="The Broad Institute Genome Sequencing Center for Infectious Disease"/>
            <person name="Wu L."/>
            <person name="Ma J."/>
        </authorList>
    </citation>
    <scope>NUCLEOTIDE SEQUENCE [LARGE SCALE GENOMIC DNA]</scope>
    <source>
        <strain evidence="7">JCM 16904</strain>
    </source>
</reference>
<sequence>MRADNGEQELVLTPDQAYLTDPATTYPVTLQSVFSITPTADADVWNVLPDDPNSEGAHLKAGTETDGSTSRAYLKFDMSPLAGQQISDVTLSLLNIDGPSCGTAVGAGIQVRRVTSAWSPSTVTWNNQPTNTTEDAVTNTSSVGGTCSPAPMTWNITSLARRWADDAGNYGVVLMSPSERASANYRVFPSSEDSDFNTPPKITATFAAGRTPTVVSPAGSDGVEVFTAPETWGMDSLPTAEAQAHALSSAQDRVEAHPDDLAPPYLDMVSGQVLVPAATAEGRTIGSQTLAGTAFLSNGLTDWTAPGEYTGDDTDEDWEGPADTTENYSFLPQSPDKPYSVNRLEAISEEVLTLSAEQLPGADALMGTRVWPERNQVIIQASAVTPELRLALAQRYGTQAVSIWLRHNAPRPKPDALAVDSRQSDTGHVNGGSRFTSNGLGCTTGFAWGNSTENYMITAGHCMPRNGNGISSIGILTGTAPNLDSTWADGKGSQKLPGQPTYYGDTARLQILPRDRTASIFVGDANSEAKRPVGGRWTRRAIVGDAYCVGGATTGQTCNWKVSDLGWKLETDDGAITRWVHRGTRANRCTFSGDSGAPVFTIRSDGYVMAKGIHHGGVHNPDNTQKQTDCVEFFTDIWDVNKAFGDRIAKRK</sequence>
<evidence type="ECO:0000259" key="5">
    <source>
        <dbReference type="Pfam" id="PF24517"/>
    </source>
</evidence>
<name>A0ABP7BM67_9ACTN</name>
<dbReference type="Proteomes" id="UP001500902">
    <property type="component" value="Unassembled WGS sequence"/>
</dbReference>
<evidence type="ECO:0000256" key="2">
    <source>
        <dbReference type="ARBA" id="ARBA00022525"/>
    </source>
</evidence>
<comment type="caution">
    <text evidence="6">The sequence shown here is derived from an EMBL/GenBank/DDBJ whole genome shotgun (WGS) entry which is preliminary data.</text>
</comment>
<dbReference type="InterPro" id="IPR009003">
    <property type="entry name" value="Peptidase_S1_PA"/>
</dbReference>
<dbReference type="CDD" id="cd21112">
    <property type="entry name" value="alphaLP-like"/>
    <property type="match status" value="1"/>
</dbReference>
<dbReference type="NCBIfam" id="NF033679">
    <property type="entry name" value="DNRLRE_dom"/>
    <property type="match status" value="1"/>
</dbReference>
<organism evidence="6 7">
    <name type="scientific">Nonomuraea antimicrobica</name>
    <dbReference type="NCBI Taxonomy" id="561173"/>
    <lineage>
        <taxon>Bacteria</taxon>
        <taxon>Bacillati</taxon>
        <taxon>Actinomycetota</taxon>
        <taxon>Actinomycetes</taxon>
        <taxon>Streptosporangiales</taxon>
        <taxon>Streptosporangiaceae</taxon>
        <taxon>Nonomuraea</taxon>
    </lineage>
</organism>
<gene>
    <name evidence="6" type="ORF">GCM10022224_031230</name>
</gene>
<evidence type="ECO:0000313" key="6">
    <source>
        <dbReference type="EMBL" id="GAA3664795.1"/>
    </source>
</evidence>
<feature type="domain" description="Carbohydrate-binding module family 96" evidence="5">
    <location>
        <begin position="35"/>
        <end position="195"/>
    </location>
</feature>
<dbReference type="Pfam" id="PF24517">
    <property type="entry name" value="CBM96"/>
    <property type="match status" value="1"/>
</dbReference>
<dbReference type="SUPFAM" id="SSF50494">
    <property type="entry name" value="Trypsin-like serine proteases"/>
    <property type="match status" value="1"/>
</dbReference>
<proteinExistence type="predicted"/>
<evidence type="ECO:0000256" key="1">
    <source>
        <dbReference type="ARBA" id="ARBA00004613"/>
    </source>
</evidence>
<dbReference type="EMBL" id="BAAAZP010000058">
    <property type="protein sequence ID" value="GAA3664795.1"/>
    <property type="molecule type" value="Genomic_DNA"/>
</dbReference>
<dbReference type="RefSeq" id="WP_344877501.1">
    <property type="nucleotide sequence ID" value="NZ_BAAAZP010000058.1"/>
</dbReference>
<keyword evidence="3" id="KW-0732">Signal</keyword>
<dbReference type="Gene3D" id="2.40.10.10">
    <property type="entry name" value="Trypsin-like serine proteases"/>
    <property type="match status" value="2"/>
</dbReference>
<evidence type="ECO:0000256" key="4">
    <source>
        <dbReference type="SAM" id="MobiDB-lite"/>
    </source>
</evidence>
<evidence type="ECO:0000313" key="7">
    <source>
        <dbReference type="Proteomes" id="UP001500902"/>
    </source>
</evidence>
<keyword evidence="2" id="KW-0964">Secreted</keyword>
<evidence type="ECO:0000256" key="3">
    <source>
        <dbReference type="ARBA" id="ARBA00022729"/>
    </source>
</evidence>
<keyword evidence="7" id="KW-1185">Reference proteome</keyword>